<dbReference type="InterPro" id="IPR002838">
    <property type="entry name" value="AIM24"/>
</dbReference>
<dbReference type="InterPro" id="IPR036983">
    <property type="entry name" value="AIM24_sf"/>
</dbReference>
<comment type="caution">
    <text evidence="1">The sequence shown here is derived from an EMBL/GenBank/DDBJ whole genome shotgun (WGS) entry which is preliminary data.</text>
</comment>
<dbReference type="SUPFAM" id="SSF51219">
    <property type="entry name" value="TRAP-like"/>
    <property type="match status" value="1"/>
</dbReference>
<organism evidence="1 2">
    <name type="scientific">Luteolibacter flavescens</name>
    <dbReference type="NCBI Taxonomy" id="1859460"/>
    <lineage>
        <taxon>Bacteria</taxon>
        <taxon>Pseudomonadati</taxon>
        <taxon>Verrucomicrobiota</taxon>
        <taxon>Verrucomicrobiia</taxon>
        <taxon>Verrucomicrobiales</taxon>
        <taxon>Verrucomicrobiaceae</taxon>
        <taxon>Luteolibacter</taxon>
    </lineage>
</organism>
<name>A0ABT3FNP7_9BACT</name>
<proteinExistence type="predicted"/>
<gene>
    <name evidence="1" type="ORF">OKA04_10730</name>
</gene>
<protein>
    <submittedName>
        <fullName evidence="1">AIM24 family protein</fullName>
    </submittedName>
</protein>
<accession>A0ABT3FNP7</accession>
<keyword evidence="2" id="KW-1185">Reference proteome</keyword>
<reference evidence="1 2" key="1">
    <citation type="submission" date="2022-10" db="EMBL/GenBank/DDBJ databases">
        <title>Luteolibacter flavescens strain MCCC 1K03193, whole genome shotgun sequencing project.</title>
        <authorList>
            <person name="Zhao G."/>
            <person name="Shen L."/>
        </authorList>
    </citation>
    <scope>NUCLEOTIDE SEQUENCE [LARGE SCALE GENOMIC DNA]</scope>
    <source>
        <strain evidence="1 2">MCCC 1K03193</strain>
    </source>
</reference>
<evidence type="ECO:0000313" key="2">
    <source>
        <dbReference type="Proteomes" id="UP001207930"/>
    </source>
</evidence>
<dbReference type="Gene3D" id="3.60.160.10">
    <property type="entry name" value="Mitochondrial biogenesis AIM24"/>
    <property type="match status" value="1"/>
</dbReference>
<dbReference type="Pfam" id="PF01987">
    <property type="entry name" value="AIM24"/>
    <property type="match status" value="1"/>
</dbReference>
<dbReference type="PANTHER" id="PTHR38074:SF1">
    <property type="entry name" value="ALTERED INHERITANCE OF MITOCHONDRIA PROTEIN 24, MITOCHONDRIAL"/>
    <property type="match status" value="1"/>
</dbReference>
<dbReference type="RefSeq" id="WP_264501160.1">
    <property type="nucleotide sequence ID" value="NZ_JAPDDS010000005.1"/>
</dbReference>
<dbReference type="EMBL" id="JAPDDS010000005">
    <property type="protein sequence ID" value="MCW1885203.1"/>
    <property type="molecule type" value="Genomic_DNA"/>
</dbReference>
<sequence>MSVPPALPAKNPAESLQEFVSRTAQQDLGHGVFELESPRFLEVNLNGRMNTKTGSMVAYHGEIKFTREGMLDQGVGSLLKRAISGEGMRLTYADGQGKLYLADQGKKIIILKLQNESLIVNGNDVLAFEGSLQHKITMMKKIVGMMAGGLFNVRFDGSGLLAITSHYQPLTLRVQPGRPVMTDPNATIAWSGNLTPELKADISLKTFLGRGSGESMQMRFEGDGFVIVQPYEEVYMQASGG</sequence>
<dbReference type="Proteomes" id="UP001207930">
    <property type="component" value="Unassembled WGS sequence"/>
</dbReference>
<evidence type="ECO:0000313" key="1">
    <source>
        <dbReference type="EMBL" id="MCW1885203.1"/>
    </source>
</evidence>
<dbReference type="InterPro" id="IPR016031">
    <property type="entry name" value="Trp_RNA-bd_attenuator-like_dom"/>
</dbReference>
<dbReference type="PANTHER" id="PTHR38074">
    <property type="entry name" value="ALTERED INHERITANCE OF MITOCHONDRIA PROTEIN 24, MITOCHONDRIAL"/>
    <property type="match status" value="1"/>
</dbReference>